<evidence type="ECO:0000256" key="2">
    <source>
        <dbReference type="ARBA" id="ARBA00023125"/>
    </source>
</evidence>
<dbReference type="SUPFAM" id="SSF48498">
    <property type="entry name" value="Tetracyclin repressor-like, C-terminal domain"/>
    <property type="match status" value="1"/>
</dbReference>
<proteinExistence type="predicted"/>
<evidence type="ECO:0000313" key="6">
    <source>
        <dbReference type="EMBL" id="OLZ72509.1"/>
    </source>
</evidence>
<name>A0ABX3GD07_9ACTN</name>
<evidence type="ECO:0000313" key="7">
    <source>
        <dbReference type="Proteomes" id="UP000187151"/>
    </source>
</evidence>
<keyword evidence="3" id="KW-0804">Transcription</keyword>
<dbReference type="SUPFAM" id="SSF46689">
    <property type="entry name" value="Homeodomain-like"/>
    <property type="match status" value="1"/>
</dbReference>
<keyword evidence="2 4" id="KW-0238">DNA-binding</keyword>
<feature type="DNA-binding region" description="H-T-H motif" evidence="4">
    <location>
        <begin position="29"/>
        <end position="48"/>
    </location>
</feature>
<dbReference type="PANTHER" id="PTHR47506">
    <property type="entry name" value="TRANSCRIPTIONAL REGULATORY PROTEIN"/>
    <property type="match status" value="1"/>
</dbReference>
<dbReference type="Proteomes" id="UP000187151">
    <property type="component" value="Unassembled WGS sequence"/>
</dbReference>
<sequence length="197" mass="21165">MARPKEFDPQTALVAAMELFRRQGYEATSIQDLVDALGINRSSMYSAYGSKHDLYLKALDLYCAVEADRARVNLAESGTGPALPVLRAFLLSYVDSALADPLRGGCMVTHGVLERLPGDEKAAERLGGALGSLEEAFAYLLLRARAGGELAPGTDVRATARFLVTLTQGLRVMERTAGRDYLAQVVDQALRGLSSTA</sequence>
<dbReference type="RefSeq" id="WP_076043187.1">
    <property type="nucleotide sequence ID" value="NZ_JBHYUY010000009.1"/>
</dbReference>
<organism evidence="6 7">
    <name type="scientific">Streptomyces amritsarensis</name>
    <dbReference type="NCBI Taxonomy" id="681158"/>
    <lineage>
        <taxon>Bacteria</taxon>
        <taxon>Bacillati</taxon>
        <taxon>Actinomycetota</taxon>
        <taxon>Actinomycetes</taxon>
        <taxon>Kitasatosporales</taxon>
        <taxon>Streptomycetaceae</taxon>
        <taxon>Streptomyces</taxon>
    </lineage>
</organism>
<dbReference type="Gene3D" id="1.10.357.10">
    <property type="entry name" value="Tetracycline Repressor, domain 2"/>
    <property type="match status" value="1"/>
</dbReference>
<dbReference type="Gene3D" id="1.10.10.60">
    <property type="entry name" value="Homeodomain-like"/>
    <property type="match status" value="1"/>
</dbReference>
<dbReference type="EMBL" id="MQUR01000005">
    <property type="protein sequence ID" value="OLZ72509.1"/>
    <property type="molecule type" value="Genomic_DNA"/>
</dbReference>
<protein>
    <submittedName>
        <fullName evidence="6">TetR family transcriptional regulator</fullName>
    </submittedName>
</protein>
<accession>A0ABX3GD07</accession>
<evidence type="ECO:0000256" key="1">
    <source>
        <dbReference type="ARBA" id="ARBA00023015"/>
    </source>
</evidence>
<dbReference type="PRINTS" id="PR00455">
    <property type="entry name" value="HTHTETR"/>
</dbReference>
<dbReference type="InterPro" id="IPR001647">
    <property type="entry name" value="HTH_TetR"/>
</dbReference>
<keyword evidence="7" id="KW-1185">Reference proteome</keyword>
<dbReference type="Pfam" id="PF16925">
    <property type="entry name" value="TetR_C_13"/>
    <property type="match status" value="1"/>
</dbReference>
<evidence type="ECO:0000259" key="5">
    <source>
        <dbReference type="PROSITE" id="PS50977"/>
    </source>
</evidence>
<evidence type="ECO:0000256" key="3">
    <source>
        <dbReference type="ARBA" id="ARBA00023163"/>
    </source>
</evidence>
<evidence type="ECO:0000256" key="4">
    <source>
        <dbReference type="PROSITE-ProRule" id="PRU00335"/>
    </source>
</evidence>
<dbReference type="InterPro" id="IPR036271">
    <property type="entry name" value="Tet_transcr_reg_TetR-rel_C_sf"/>
</dbReference>
<keyword evidence="1" id="KW-0805">Transcription regulation</keyword>
<feature type="domain" description="HTH tetR-type" evidence="5">
    <location>
        <begin position="6"/>
        <end position="66"/>
    </location>
</feature>
<comment type="caution">
    <text evidence="6">The sequence shown here is derived from an EMBL/GenBank/DDBJ whole genome shotgun (WGS) entry which is preliminary data.</text>
</comment>
<dbReference type="PROSITE" id="PS50977">
    <property type="entry name" value="HTH_TETR_2"/>
    <property type="match status" value="1"/>
</dbReference>
<gene>
    <name evidence="6" type="ORF">AVW11_03710</name>
</gene>
<dbReference type="InterPro" id="IPR009057">
    <property type="entry name" value="Homeodomain-like_sf"/>
</dbReference>
<dbReference type="Pfam" id="PF00440">
    <property type="entry name" value="TetR_N"/>
    <property type="match status" value="1"/>
</dbReference>
<reference evidence="6 7" key="1">
    <citation type="submission" date="2016-01" db="EMBL/GenBank/DDBJ databases">
        <title>Streptomyces amritsarensis strain MTCC 11845 genome sequencing and assembly.</title>
        <authorList>
            <person name="Sharma D."/>
            <person name="Nair G.R."/>
            <person name="Kaur G."/>
            <person name="Manhas R.K."/>
            <person name="Mayilraj S."/>
        </authorList>
    </citation>
    <scope>NUCLEOTIDE SEQUENCE [LARGE SCALE GENOMIC DNA]</scope>
    <source>
        <strain evidence="6 7">MTCC 11845</strain>
    </source>
</reference>
<dbReference type="PANTHER" id="PTHR47506:SF1">
    <property type="entry name" value="HTH-TYPE TRANSCRIPTIONAL REGULATOR YJDC"/>
    <property type="match status" value="1"/>
</dbReference>
<dbReference type="InterPro" id="IPR011075">
    <property type="entry name" value="TetR_C"/>
</dbReference>